<sequence>MTMQTVETLEEVEIPSALHPRRRVVVLLRDDGLFAWAEQYHYVSEHDGEVIVEGWHSLAPEGIYASAEIAAAEGRAAMLDRLGGER</sequence>
<protein>
    <submittedName>
        <fullName evidence="1">Uncharacterized protein</fullName>
    </submittedName>
</protein>
<reference evidence="1 2" key="1">
    <citation type="submission" date="2017-12" db="EMBL/GenBank/DDBJ databases">
        <title>The genome sequence of Caulobacter sp. 410.</title>
        <authorList>
            <person name="Gao J."/>
            <person name="Mao X."/>
            <person name="Sun J."/>
        </authorList>
    </citation>
    <scope>NUCLEOTIDE SEQUENCE [LARGE SCALE GENOMIC DNA]</scope>
    <source>
        <strain evidence="1 2">410</strain>
    </source>
</reference>
<name>A0A2N5DG37_9CAUL</name>
<evidence type="ECO:0000313" key="1">
    <source>
        <dbReference type="EMBL" id="PLR25012.1"/>
    </source>
</evidence>
<evidence type="ECO:0000313" key="2">
    <source>
        <dbReference type="Proteomes" id="UP000234479"/>
    </source>
</evidence>
<dbReference type="AlphaFoldDB" id="A0A2N5DG37"/>
<dbReference type="EMBL" id="PJRS01000022">
    <property type="protein sequence ID" value="PLR25012.1"/>
    <property type="molecule type" value="Genomic_DNA"/>
</dbReference>
<proteinExistence type="predicted"/>
<gene>
    <name evidence="1" type="ORF">SGCZBJ_12295</name>
</gene>
<comment type="caution">
    <text evidence="1">The sequence shown here is derived from an EMBL/GenBank/DDBJ whole genome shotgun (WGS) entry which is preliminary data.</text>
</comment>
<organism evidence="1 2">
    <name type="scientific">Caulobacter zeae</name>
    <dbReference type="NCBI Taxonomy" id="2055137"/>
    <lineage>
        <taxon>Bacteria</taxon>
        <taxon>Pseudomonadati</taxon>
        <taxon>Pseudomonadota</taxon>
        <taxon>Alphaproteobacteria</taxon>
        <taxon>Caulobacterales</taxon>
        <taxon>Caulobacteraceae</taxon>
        <taxon>Caulobacter</taxon>
    </lineage>
</organism>
<dbReference type="RefSeq" id="WP_101718288.1">
    <property type="nucleotide sequence ID" value="NZ_PJRS01000022.1"/>
</dbReference>
<keyword evidence="2" id="KW-1185">Reference proteome</keyword>
<dbReference type="OrthoDB" id="8384043at2"/>
<dbReference type="Proteomes" id="UP000234479">
    <property type="component" value="Unassembled WGS sequence"/>
</dbReference>
<accession>A0A2N5DG37</accession>